<dbReference type="PROSITE" id="PS01228">
    <property type="entry name" value="COF_1"/>
    <property type="match status" value="1"/>
</dbReference>
<dbReference type="NCBIfam" id="TIGR01484">
    <property type="entry name" value="HAD-SF-IIB"/>
    <property type="match status" value="1"/>
</dbReference>
<organism evidence="1 2">
    <name type="scientific">Claveliimonas bilis</name>
    <dbReference type="NCBI Taxonomy" id="3028070"/>
    <lineage>
        <taxon>Bacteria</taxon>
        <taxon>Bacillati</taxon>
        <taxon>Bacillota</taxon>
        <taxon>Clostridia</taxon>
        <taxon>Lachnospirales</taxon>
        <taxon>Lachnospiraceae</taxon>
        <taxon>Claveliimonas</taxon>
    </lineage>
</organism>
<dbReference type="Gene3D" id="3.30.1240.10">
    <property type="match status" value="1"/>
</dbReference>
<name>A0ABM8I594_9FIRM</name>
<accession>A0ABM8I594</accession>
<dbReference type="GO" id="GO:0016787">
    <property type="term" value="F:hydrolase activity"/>
    <property type="evidence" value="ECO:0007669"/>
    <property type="project" value="UniProtKB-KW"/>
</dbReference>
<dbReference type="InterPro" id="IPR023214">
    <property type="entry name" value="HAD_sf"/>
</dbReference>
<dbReference type="InterPro" id="IPR036412">
    <property type="entry name" value="HAD-like_sf"/>
</dbReference>
<proteinExistence type="predicted"/>
<dbReference type="InterPro" id="IPR006379">
    <property type="entry name" value="HAD-SF_hydro_IIB"/>
</dbReference>
<dbReference type="Gene3D" id="3.40.50.1000">
    <property type="entry name" value="HAD superfamily/HAD-like"/>
    <property type="match status" value="1"/>
</dbReference>
<dbReference type="SUPFAM" id="SSF56784">
    <property type="entry name" value="HAD-like"/>
    <property type="match status" value="1"/>
</dbReference>
<evidence type="ECO:0000313" key="1">
    <source>
        <dbReference type="EMBL" id="BDZ78279.1"/>
    </source>
</evidence>
<keyword evidence="1" id="KW-0378">Hydrolase</keyword>
<dbReference type="RefSeq" id="WP_316265321.1">
    <property type="nucleotide sequence ID" value="NZ_AP027742.1"/>
</dbReference>
<dbReference type="PANTHER" id="PTHR10000">
    <property type="entry name" value="PHOSPHOSERINE PHOSPHATASE"/>
    <property type="match status" value="1"/>
</dbReference>
<reference evidence="2" key="1">
    <citation type="journal article" date="2023" name="Int. J. Syst. Evol. Microbiol.">
        <title>Claveliimonas bilis gen. nov., sp. nov., deoxycholic acid-producing bacteria isolated from human faeces, and reclassification of Sellimonas monacensis Zenner et al. 2021 as Claveliimonas monacensis comb. nov.</title>
        <authorList>
            <person name="Hisatomi A."/>
            <person name="Kastawa N.W.E.P.G."/>
            <person name="Song I."/>
            <person name="Ohkuma M."/>
            <person name="Fukiya S."/>
            <person name="Sakamoto M."/>
        </authorList>
    </citation>
    <scope>NUCLEOTIDE SEQUENCE [LARGE SCALE GENOMIC DNA]</scope>
    <source>
        <strain evidence="2">12BBH14</strain>
    </source>
</reference>
<gene>
    <name evidence="1" type="ORF">Lac1_24620</name>
</gene>
<sequence length="264" mass="30010">MKRAALFFDIDGTLLSEVTHQIPESAVHALEEAKKKGHLIFVNTGRTICSIPEELKRLPVHGFLCGCGIYGEFEEEIFFEKHLDGKSADAIVKKAQECRVDALYEGKDDVYFSSRISRFDSLENTRKYMNNRGLGLERCIEQGGCAYDKLFAYEDEHSNSREFFDFLSDYLEILDRGNHTYECIMKGYSKATIMEVVLKKFGIGREDSYAFGDSSNDLAMFRYAGHGIAMGVHDPVLDPYAEYIAPAVEEEAIWQSMKHYGLIL</sequence>
<dbReference type="PANTHER" id="PTHR10000:SF25">
    <property type="entry name" value="PHOSPHATASE YKRA-RELATED"/>
    <property type="match status" value="1"/>
</dbReference>
<keyword evidence="2" id="KW-1185">Reference proteome</keyword>
<dbReference type="EMBL" id="AP027742">
    <property type="protein sequence ID" value="BDZ78279.1"/>
    <property type="molecule type" value="Genomic_DNA"/>
</dbReference>
<dbReference type="Proteomes" id="UP001305815">
    <property type="component" value="Chromosome"/>
</dbReference>
<evidence type="ECO:0000313" key="2">
    <source>
        <dbReference type="Proteomes" id="UP001305815"/>
    </source>
</evidence>
<protein>
    <submittedName>
        <fullName evidence="1">Hydrolase</fullName>
    </submittedName>
</protein>
<dbReference type="Pfam" id="PF08282">
    <property type="entry name" value="Hydrolase_3"/>
    <property type="match status" value="1"/>
</dbReference>